<comment type="caution">
    <text evidence="7">The sequence shown here is derived from an EMBL/GenBank/DDBJ whole genome shotgun (WGS) entry which is preliminary data.</text>
</comment>
<protein>
    <submittedName>
        <fullName evidence="7">FAD-dependent pyridine nucleotide-disulfide oxidoreductase</fullName>
    </submittedName>
</protein>
<keyword evidence="3" id="KW-0285">Flavoprotein</keyword>
<dbReference type="SUPFAM" id="SSF51905">
    <property type="entry name" value="FAD/NAD(P)-binding domain"/>
    <property type="match status" value="1"/>
</dbReference>
<dbReference type="InterPro" id="IPR051169">
    <property type="entry name" value="NADH-Q_oxidoreductase"/>
</dbReference>
<evidence type="ECO:0000256" key="4">
    <source>
        <dbReference type="ARBA" id="ARBA00022827"/>
    </source>
</evidence>
<evidence type="ECO:0000313" key="8">
    <source>
        <dbReference type="Proteomes" id="UP000005143"/>
    </source>
</evidence>
<dbReference type="EMBL" id="AGUD01000211">
    <property type="protein sequence ID" value="EHN10574.1"/>
    <property type="molecule type" value="Genomic_DNA"/>
</dbReference>
<dbReference type="GO" id="GO:0019646">
    <property type="term" value="P:aerobic electron transport chain"/>
    <property type="evidence" value="ECO:0007669"/>
    <property type="project" value="TreeGrafter"/>
</dbReference>
<dbReference type="Gene3D" id="3.50.50.60">
    <property type="entry name" value="FAD/NAD(P)-binding domain"/>
    <property type="match status" value="2"/>
</dbReference>
<gene>
    <name evidence="7" type="ORF">PAI11_25720</name>
</gene>
<dbReference type="Proteomes" id="UP000005143">
    <property type="component" value="Unassembled WGS sequence"/>
</dbReference>
<comment type="similarity">
    <text evidence="2">Belongs to the NADH dehydrogenase family.</text>
</comment>
<evidence type="ECO:0000256" key="2">
    <source>
        <dbReference type="ARBA" id="ARBA00005272"/>
    </source>
</evidence>
<proteinExistence type="inferred from homology"/>
<evidence type="ECO:0000256" key="3">
    <source>
        <dbReference type="ARBA" id="ARBA00022630"/>
    </source>
</evidence>
<dbReference type="Pfam" id="PF07992">
    <property type="entry name" value="Pyr_redox_2"/>
    <property type="match status" value="1"/>
</dbReference>
<comment type="cofactor">
    <cofactor evidence="1">
        <name>FAD</name>
        <dbReference type="ChEBI" id="CHEBI:57692"/>
    </cofactor>
</comment>
<evidence type="ECO:0000256" key="1">
    <source>
        <dbReference type="ARBA" id="ARBA00001974"/>
    </source>
</evidence>
<dbReference type="InterPro" id="IPR023753">
    <property type="entry name" value="FAD/NAD-binding_dom"/>
</dbReference>
<dbReference type="RefSeq" id="WP_007575742.1">
    <property type="nucleotide sequence ID" value="NZ_AGUD01000211.1"/>
</dbReference>
<evidence type="ECO:0000259" key="6">
    <source>
        <dbReference type="Pfam" id="PF07992"/>
    </source>
</evidence>
<dbReference type="AlphaFoldDB" id="H0E6X1"/>
<reference evidence="7 8" key="1">
    <citation type="journal article" date="2013" name="Biodegradation">
        <title>Quantitative proteomic analysis of ibuprofen-degrading Patulibacter sp. strain I11.</title>
        <authorList>
            <person name="Almeida B."/>
            <person name="Kjeldal H."/>
            <person name="Lolas I."/>
            <person name="Knudsen A.D."/>
            <person name="Carvalho G."/>
            <person name="Nielsen K.L."/>
            <person name="Barreto Crespo M.T."/>
            <person name="Stensballe A."/>
            <person name="Nielsen J.L."/>
        </authorList>
    </citation>
    <scope>NUCLEOTIDE SEQUENCE [LARGE SCALE GENOMIC DNA]</scope>
    <source>
        <strain evidence="7 8">I11</strain>
    </source>
</reference>
<feature type="domain" description="FAD/NAD(P)-binding" evidence="6">
    <location>
        <begin position="8"/>
        <end position="294"/>
    </location>
</feature>
<keyword evidence="4" id="KW-0274">FAD</keyword>
<keyword evidence="8" id="KW-1185">Reference proteome</keyword>
<sequence length="411" mass="43371">MSAERPLRVLVAGGGIAALELLLAVRAAAGDRCALTLITPDPSLRYRPESVAEPFSGPRARAIPWMPIARALGVELIDGRVHSVLAETEVVLDDERRIGFDELVIAAGAHQVDGVAHASTFRPEAADELHWVIDELEQEETESLVLVAPRRCGWTLPLYELALMAAARVTAACGDPGRITVVTYEHAPLEAFRGPGSDAVAQLLAKARVHLVTGHEVTRYDGERLELHPHASLPAGRVVALPELVGPRIHGLPLDGHGFVRVDEQFAVEGREHVHAIGDAASFALKQGGLATQQADAVASLIAARAGSSHPVHPFEPRLRAILWTGADPLYLTATAIGAETVASAVSKRCPWWPVEKIAAVHAAPFLSDVEELGTVAAVSRLAVAGSTPAATPVIHAAAGDPGVELLARDA</sequence>
<organism evidence="7 8">
    <name type="scientific">Patulibacter medicamentivorans</name>
    <dbReference type="NCBI Taxonomy" id="1097667"/>
    <lineage>
        <taxon>Bacteria</taxon>
        <taxon>Bacillati</taxon>
        <taxon>Actinomycetota</taxon>
        <taxon>Thermoleophilia</taxon>
        <taxon>Solirubrobacterales</taxon>
        <taxon>Patulibacteraceae</taxon>
        <taxon>Patulibacter</taxon>
    </lineage>
</organism>
<name>H0E6X1_9ACTN</name>
<dbReference type="GO" id="GO:0003955">
    <property type="term" value="F:NAD(P)H dehydrogenase (quinone) activity"/>
    <property type="evidence" value="ECO:0007669"/>
    <property type="project" value="TreeGrafter"/>
</dbReference>
<evidence type="ECO:0000256" key="5">
    <source>
        <dbReference type="ARBA" id="ARBA00023002"/>
    </source>
</evidence>
<dbReference type="PANTHER" id="PTHR42913">
    <property type="entry name" value="APOPTOSIS-INDUCING FACTOR 1"/>
    <property type="match status" value="1"/>
</dbReference>
<dbReference type="PANTHER" id="PTHR42913:SF3">
    <property type="entry name" value="64 KDA MITOCHONDRIAL NADH DEHYDROGENASE (EUROFUNG)"/>
    <property type="match status" value="1"/>
</dbReference>
<dbReference type="InterPro" id="IPR036188">
    <property type="entry name" value="FAD/NAD-bd_sf"/>
</dbReference>
<evidence type="ECO:0000313" key="7">
    <source>
        <dbReference type="EMBL" id="EHN10574.1"/>
    </source>
</evidence>
<keyword evidence="5" id="KW-0560">Oxidoreductase</keyword>
<accession>H0E6X1</accession>